<comment type="caution">
    <text evidence="3">The sequence shown here is derived from an EMBL/GenBank/DDBJ whole genome shotgun (WGS) entry which is preliminary data.</text>
</comment>
<evidence type="ECO:0000256" key="2">
    <source>
        <dbReference type="ARBA" id="ARBA00023002"/>
    </source>
</evidence>
<dbReference type="SUPFAM" id="SSF51735">
    <property type="entry name" value="NAD(P)-binding Rossmann-fold domains"/>
    <property type="match status" value="1"/>
</dbReference>
<comment type="similarity">
    <text evidence="1">Belongs to the short-chain dehydrogenases/reductases (SDR) family.</text>
</comment>
<keyword evidence="2" id="KW-0560">Oxidoreductase</keyword>
<dbReference type="GO" id="GO:0016491">
    <property type="term" value="F:oxidoreductase activity"/>
    <property type="evidence" value="ECO:0007669"/>
    <property type="project" value="UniProtKB-KW"/>
</dbReference>
<sequence>MHKKRIAIVTGAAEGIGQASVKELQSIGCHVVQLDIKFDSFTINDDPNKTLYKVDVTKEDQVKQTFKEVFDQFGRIDILINAVGGSLHSKKIEEIEECDWNSNFDLNLKSAFYCTKFAVPYMKQTKWGRIVNISAVAGRTSTFFGGADFASAKAALIGFTRQCGFELASFGITVNAIAPGLTLTDRVRKMWDDYSEEDRNFIMERVPIGRPSTVNEQAKAISFLCSDDASYVCGAVLDINGAMFVG</sequence>
<protein>
    <submittedName>
        <fullName evidence="3">SDR family oxidoreductase</fullName>
    </submittedName>
</protein>
<evidence type="ECO:0000313" key="3">
    <source>
        <dbReference type="EMBL" id="MCY8456138.1"/>
    </source>
</evidence>
<dbReference type="FunFam" id="3.40.50.720:FF:000084">
    <property type="entry name" value="Short-chain dehydrogenase reductase"/>
    <property type="match status" value="1"/>
</dbReference>
<organism evidence="3 4">
    <name type="scientific">Bacillus spizizenii</name>
    <name type="common">Bacillus subtilis subsp. spizizenii</name>
    <dbReference type="NCBI Taxonomy" id="96241"/>
    <lineage>
        <taxon>Bacteria</taxon>
        <taxon>Bacillati</taxon>
        <taxon>Bacillota</taxon>
        <taxon>Bacilli</taxon>
        <taxon>Bacillales</taxon>
        <taxon>Bacillaceae</taxon>
        <taxon>Bacillus</taxon>
    </lineage>
</organism>
<reference evidence="3" key="1">
    <citation type="submission" date="2022-02" db="EMBL/GenBank/DDBJ databases">
        <title>Crop Bioprotection Bacillus Genome Sequencing.</title>
        <authorList>
            <person name="Dunlap C."/>
        </authorList>
    </citation>
    <scope>NUCLEOTIDE SEQUENCE</scope>
    <source>
        <strain evidence="3">WR1O2A-53</strain>
    </source>
</reference>
<dbReference type="PANTHER" id="PTHR42879:SF2">
    <property type="entry name" value="3-OXOACYL-[ACYL-CARRIER-PROTEIN] REDUCTASE FABG"/>
    <property type="match status" value="1"/>
</dbReference>
<accession>A0A9Q4E3M7</accession>
<dbReference type="AlphaFoldDB" id="A0A9Q4E3M7"/>
<dbReference type="Gene3D" id="3.40.50.720">
    <property type="entry name" value="NAD(P)-binding Rossmann-like Domain"/>
    <property type="match status" value="1"/>
</dbReference>
<name>A0A9Q4E3M7_BACSC</name>
<dbReference type="Pfam" id="PF13561">
    <property type="entry name" value="adh_short_C2"/>
    <property type="match status" value="1"/>
</dbReference>
<gene>
    <name evidence="3" type="ORF">MOC89_04420</name>
</gene>
<dbReference type="PRINTS" id="PR00080">
    <property type="entry name" value="SDRFAMILY"/>
</dbReference>
<dbReference type="EMBL" id="JALAPQ010000004">
    <property type="protein sequence ID" value="MCY8456138.1"/>
    <property type="molecule type" value="Genomic_DNA"/>
</dbReference>
<dbReference type="GO" id="GO:0008206">
    <property type="term" value="P:bile acid metabolic process"/>
    <property type="evidence" value="ECO:0007669"/>
    <property type="project" value="UniProtKB-ARBA"/>
</dbReference>
<dbReference type="Proteomes" id="UP001078573">
    <property type="component" value="Unassembled WGS sequence"/>
</dbReference>
<proteinExistence type="inferred from homology"/>
<dbReference type="PANTHER" id="PTHR42879">
    <property type="entry name" value="3-OXOACYL-(ACYL-CARRIER-PROTEIN) REDUCTASE"/>
    <property type="match status" value="1"/>
</dbReference>
<evidence type="ECO:0000256" key="1">
    <source>
        <dbReference type="ARBA" id="ARBA00006484"/>
    </source>
</evidence>
<evidence type="ECO:0000313" key="4">
    <source>
        <dbReference type="Proteomes" id="UP001078573"/>
    </source>
</evidence>
<dbReference type="InterPro" id="IPR050259">
    <property type="entry name" value="SDR"/>
</dbReference>
<dbReference type="InterPro" id="IPR036291">
    <property type="entry name" value="NAD(P)-bd_dom_sf"/>
</dbReference>
<dbReference type="InterPro" id="IPR002347">
    <property type="entry name" value="SDR_fam"/>
</dbReference>
<dbReference type="PRINTS" id="PR00081">
    <property type="entry name" value="GDHRDH"/>
</dbReference>